<evidence type="ECO:0000256" key="1">
    <source>
        <dbReference type="ARBA" id="ARBA00004651"/>
    </source>
</evidence>
<dbReference type="PANTHER" id="PTHR30269:SF0">
    <property type="entry name" value="MEMBRANE TRANSPORTER PROTEIN YFCA-RELATED"/>
    <property type="match status" value="1"/>
</dbReference>
<dbReference type="InterPro" id="IPR052017">
    <property type="entry name" value="TSUP"/>
</dbReference>
<dbReference type="RefSeq" id="WP_066079109.1">
    <property type="nucleotide sequence ID" value="NZ_CP181246.1"/>
</dbReference>
<dbReference type="AlphaFoldDB" id="A0A378UG56"/>
<evidence type="ECO:0000256" key="8">
    <source>
        <dbReference type="RuleBase" id="RU363041"/>
    </source>
</evidence>
<protein>
    <recommendedName>
        <fullName evidence="8">Probable membrane transporter protein</fullName>
    </recommendedName>
</protein>
<comment type="similarity">
    <text evidence="2 8">Belongs to the 4-toluene sulfonate uptake permease (TSUP) (TC 2.A.102) family.</text>
</comment>
<evidence type="ECO:0000256" key="6">
    <source>
        <dbReference type="ARBA" id="ARBA00022989"/>
    </source>
</evidence>
<evidence type="ECO:0000256" key="3">
    <source>
        <dbReference type="ARBA" id="ARBA00022448"/>
    </source>
</evidence>
<gene>
    <name evidence="9" type="primary">yfcA_1</name>
    <name evidence="9" type="ORF">NCTC10295_00146</name>
</gene>
<feature type="transmembrane region" description="Helical" evidence="8">
    <location>
        <begin position="108"/>
        <end position="125"/>
    </location>
</feature>
<evidence type="ECO:0000313" key="9">
    <source>
        <dbReference type="EMBL" id="STZ75422.1"/>
    </source>
</evidence>
<keyword evidence="7 8" id="KW-0472">Membrane</keyword>
<proteinExistence type="inferred from homology"/>
<evidence type="ECO:0000256" key="2">
    <source>
        <dbReference type="ARBA" id="ARBA00009142"/>
    </source>
</evidence>
<reference evidence="9 10" key="1">
    <citation type="submission" date="2018-06" db="EMBL/GenBank/DDBJ databases">
        <authorList>
            <consortium name="Pathogen Informatics"/>
            <person name="Doyle S."/>
        </authorList>
    </citation>
    <scope>NUCLEOTIDE SEQUENCE [LARGE SCALE GENOMIC DNA]</scope>
    <source>
        <strain evidence="9 10">NCTC10295</strain>
    </source>
</reference>
<evidence type="ECO:0000313" key="10">
    <source>
        <dbReference type="Proteomes" id="UP000254651"/>
    </source>
</evidence>
<sequence length="254" mass="26507">MELDFTLTQYLLIGILGIAAGIINMMAGGGSNLILPVLMMFGIPADIANGTNRVGVLVQSVSGLQGFYKAGKLPTEDLPAILWPTIVGGIIGALAASFAPVAILKSMLLLTMLGVAALVAFRPDLLVHAPDVRPVRVADNPKSRWALAAVGIYGGFVQAAAGFVLLPVLAGMLCYDLVRANALKVCCTLGFTLVALSIFIVRGQVMWDVGLVLAACSALGARIGVKTAIKLQPDTLRKILFAMTLIAVVLALLK</sequence>
<feature type="transmembrane region" description="Helical" evidence="8">
    <location>
        <begin position="145"/>
        <end position="170"/>
    </location>
</feature>
<feature type="transmembrane region" description="Helical" evidence="8">
    <location>
        <begin position="206"/>
        <end position="224"/>
    </location>
</feature>
<comment type="subcellular location">
    <subcellularLocation>
        <location evidence="1 8">Cell membrane</location>
        <topology evidence="1 8">Multi-pass membrane protein</topology>
    </subcellularLocation>
</comment>
<dbReference type="EMBL" id="UGQS01000001">
    <property type="protein sequence ID" value="STZ75422.1"/>
    <property type="molecule type" value="Genomic_DNA"/>
</dbReference>
<feature type="transmembrane region" description="Helical" evidence="8">
    <location>
        <begin position="236"/>
        <end position="253"/>
    </location>
</feature>
<evidence type="ECO:0000256" key="4">
    <source>
        <dbReference type="ARBA" id="ARBA00022475"/>
    </source>
</evidence>
<evidence type="ECO:0000256" key="7">
    <source>
        <dbReference type="ARBA" id="ARBA00023136"/>
    </source>
</evidence>
<feature type="transmembrane region" description="Helical" evidence="8">
    <location>
        <begin position="7"/>
        <end position="27"/>
    </location>
</feature>
<organism evidence="9 10">
    <name type="scientific">Bergeriella denitrificans</name>
    <name type="common">Neisseria denitrificans</name>
    <dbReference type="NCBI Taxonomy" id="494"/>
    <lineage>
        <taxon>Bacteria</taxon>
        <taxon>Pseudomonadati</taxon>
        <taxon>Pseudomonadota</taxon>
        <taxon>Betaproteobacteria</taxon>
        <taxon>Neisseriales</taxon>
        <taxon>Neisseriaceae</taxon>
        <taxon>Bergeriella</taxon>
    </lineage>
</organism>
<dbReference type="GO" id="GO:0005886">
    <property type="term" value="C:plasma membrane"/>
    <property type="evidence" value="ECO:0007669"/>
    <property type="project" value="UniProtKB-SubCell"/>
</dbReference>
<keyword evidence="5 8" id="KW-0812">Transmembrane</keyword>
<feature type="transmembrane region" description="Helical" evidence="8">
    <location>
        <begin position="81"/>
        <end position="101"/>
    </location>
</feature>
<feature type="transmembrane region" description="Helical" evidence="8">
    <location>
        <begin position="182"/>
        <end position="200"/>
    </location>
</feature>
<dbReference type="Pfam" id="PF01925">
    <property type="entry name" value="TauE"/>
    <property type="match status" value="1"/>
</dbReference>
<keyword evidence="3" id="KW-0813">Transport</keyword>
<dbReference type="InterPro" id="IPR002781">
    <property type="entry name" value="TM_pro_TauE-like"/>
</dbReference>
<keyword evidence="10" id="KW-1185">Reference proteome</keyword>
<keyword evidence="6 8" id="KW-1133">Transmembrane helix</keyword>
<accession>A0A378UG56</accession>
<evidence type="ECO:0000256" key="5">
    <source>
        <dbReference type="ARBA" id="ARBA00022692"/>
    </source>
</evidence>
<keyword evidence="4 8" id="KW-1003">Cell membrane</keyword>
<dbReference type="PANTHER" id="PTHR30269">
    <property type="entry name" value="TRANSMEMBRANE PROTEIN YFCA"/>
    <property type="match status" value="1"/>
</dbReference>
<dbReference type="Proteomes" id="UP000254651">
    <property type="component" value="Unassembled WGS sequence"/>
</dbReference>
<name>A0A378UG56_BERDE</name>